<comment type="caution">
    <text evidence="1">The sequence shown here is derived from an EMBL/GenBank/DDBJ whole genome shotgun (WGS) entry which is preliminary data.</text>
</comment>
<protein>
    <submittedName>
        <fullName evidence="1">MULE domain-containing protein</fullName>
    </submittedName>
</protein>
<organism evidence="1 2">
    <name type="scientific">Trichostrongylus colubriformis</name>
    <name type="common">Black scour worm</name>
    <dbReference type="NCBI Taxonomy" id="6319"/>
    <lineage>
        <taxon>Eukaryota</taxon>
        <taxon>Metazoa</taxon>
        <taxon>Ecdysozoa</taxon>
        <taxon>Nematoda</taxon>
        <taxon>Chromadorea</taxon>
        <taxon>Rhabditida</taxon>
        <taxon>Rhabditina</taxon>
        <taxon>Rhabditomorpha</taxon>
        <taxon>Strongyloidea</taxon>
        <taxon>Trichostrongylidae</taxon>
        <taxon>Trichostrongylus</taxon>
    </lineage>
</organism>
<feature type="non-terminal residue" evidence="1">
    <location>
        <position position="84"/>
    </location>
</feature>
<evidence type="ECO:0000313" key="2">
    <source>
        <dbReference type="Proteomes" id="UP001331761"/>
    </source>
</evidence>
<proteinExistence type="predicted"/>
<keyword evidence="2" id="KW-1185">Reference proteome</keyword>
<dbReference type="AlphaFoldDB" id="A0AAN8FMG4"/>
<reference evidence="1 2" key="1">
    <citation type="submission" date="2019-10" db="EMBL/GenBank/DDBJ databases">
        <title>Assembly and Annotation for the nematode Trichostrongylus colubriformis.</title>
        <authorList>
            <person name="Martin J."/>
        </authorList>
    </citation>
    <scope>NUCLEOTIDE SEQUENCE [LARGE SCALE GENOMIC DNA]</scope>
    <source>
        <strain evidence="1">G859</strain>
        <tissue evidence="1">Whole worm</tissue>
    </source>
</reference>
<sequence>MNIAEDGLRHLRIPDETSNDFRLIIVTPKQVEILRLYSSKGISIDDTHCTTQYDLKLATIMTVDDYRRGMPKNSTVKLLCAWHC</sequence>
<name>A0AAN8FMG4_TRICO</name>
<evidence type="ECO:0000313" key="1">
    <source>
        <dbReference type="EMBL" id="KAK5966878.1"/>
    </source>
</evidence>
<dbReference type="EMBL" id="WIXE01023014">
    <property type="protein sequence ID" value="KAK5966878.1"/>
    <property type="molecule type" value="Genomic_DNA"/>
</dbReference>
<gene>
    <name evidence="1" type="ORF">GCK32_014283</name>
</gene>
<accession>A0AAN8FMG4</accession>
<dbReference type="Proteomes" id="UP001331761">
    <property type="component" value="Unassembled WGS sequence"/>
</dbReference>